<proteinExistence type="predicted"/>
<dbReference type="OrthoDB" id="5522061at2759"/>
<dbReference type="Pfam" id="PF20978">
    <property type="entry name" value="Gta3"/>
    <property type="match status" value="1"/>
</dbReference>
<evidence type="ECO:0000313" key="4">
    <source>
        <dbReference type="Proteomes" id="UP000001798"/>
    </source>
</evidence>
<reference evidence="3 4" key="2">
    <citation type="journal article" date="2012" name="Eukaryot. Cell">
        <title>Genome update of Botrytis cinerea strains B05.10 and T4.</title>
        <authorList>
            <person name="Staats M."/>
            <person name="van Kan J.A."/>
        </authorList>
    </citation>
    <scope>NUCLEOTIDE SEQUENCE [LARGE SCALE GENOMIC DNA]</scope>
    <source>
        <strain evidence="3 4">B05.10</strain>
    </source>
</reference>
<sequence length="324" mass="36716">MGTFYQIHDNYKTIEDSHRISRRHPIDHKMSRSICLHCRASLRHSFPTTKYAYAQIPLPRTYSTPEAPRETSAVDGSSLPKSGSSTGRFVPRSVKLHGSKITTPLTPKPEDQQVPVRRVYARIDVDRSHQQTNIDELLSKPTWSVRSLLPSPNEKPAEEITVKQLHHLCRLSALPLPKTPEEERKLLDTLHLQLHFLRDIQKVNTEGIEPLRSIRDETLDAEAHESIGLQTKEIQEALKKEEYKGRNKRPRRQPEIAIDTKGVEEWDVTGTATEKVEFGGGKYFIVRSGKEAGEKKVEGANQSVTEAAILPDTETEKLEARDGN</sequence>
<dbReference type="InterPro" id="IPR003837">
    <property type="entry name" value="GatC"/>
</dbReference>
<dbReference type="GO" id="GO:0070681">
    <property type="term" value="P:glutaminyl-tRNAGln biosynthesis via transamidation"/>
    <property type="evidence" value="ECO:0007669"/>
    <property type="project" value="TreeGrafter"/>
</dbReference>
<feature type="domain" description="Glutamyl-tRNA amidotransferase complex subunit Gta3" evidence="2">
    <location>
        <begin position="154"/>
        <end position="211"/>
    </location>
</feature>
<dbReference type="GO" id="GO:0032543">
    <property type="term" value="P:mitochondrial translation"/>
    <property type="evidence" value="ECO:0007669"/>
    <property type="project" value="TreeGrafter"/>
</dbReference>
<dbReference type="Proteomes" id="UP000001798">
    <property type="component" value="Chromosome 9"/>
</dbReference>
<dbReference type="AlphaFoldDB" id="A0A384JT09"/>
<accession>A0A384JT09</accession>
<evidence type="ECO:0000313" key="3">
    <source>
        <dbReference type="EMBL" id="ATZ53621.1"/>
    </source>
</evidence>
<dbReference type="EMBL" id="CP009813">
    <property type="protein sequence ID" value="ATZ53621.1"/>
    <property type="molecule type" value="Genomic_DNA"/>
</dbReference>
<reference evidence="3 4" key="3">
    <citation type="journal article" date="2017" name="Mol. Plant Pathol.">
        <title>A gapless genome sequence of the fungus Botrytis cinerea.</title>
        <authorList>
            <person name="Van Kan J.A."/>
            <person name="Stassen J.H."/>
            <person name="Mosbach A."/>
            <person name="Van Der Lee T.A."/>
            <person name="Faino L."/>
            <person name="Farmer A.D."/>
            <person name="Papasotiriou D.G."/>
            <person name="Zhou S."/>
            <person name="Seidl M.F."/>
            <person name="Cottam E."/>
            <person name="Edel D."/>
            <person name="Hahn M."/>
            <person name="Schwartz D.C."/>
            <person name="Dietrich R.A."/>
            <person name="Widdison S."/>
            <person name="Scalliet G."/>
        </authorList>
    </citation>
    <scope>NUCLEOTIDE SEQUENCE [LARGE SCALE GENOMIC DNA]</scope>
    <source>
        <strain evidence="3 4">B05.10</strain>
    </source>
</reference>
<dbReference type="GeneID" id="5429920"/>
<gene>
    <name evidence="3" type="ORF">BCIN_09g04290</name>
</gene>
<dbReference type="GO" id="GO:0030956">
    <property type="term" value="C:glutamyl-tRNA(Gln) amidotransferase complex"/>
    <property type="evidence" value="ECO:0007669"/>
    <property type="project" value="TreeGrafter"/>
</dbReference>
<dbReference type="VEuPathDB" id="FungiDB:Bcin09g04290"/>
<protein>
    <recommendedName>
        <fullName evidence="2">Glutamyl-tRNA amidotransferase complex subunit Gta3 domain-containing protein</fullName>
    </recommendedName>
</protein>
<evidence type="ECO:0000256" key="1">
    <source>
        <dbReference type="SAM" id="MobiDB-lite"/>
    </source>
</evidence>
<organism evidence="3 4">
    <name type="scientific">Botryotinia fuckeliana (strain B05.10)</name>
    <name type="common">Noble rot fungus</name>
    <name type="synonym">Botrytis cinerea</name>
    <dbReference type="NCBI Taxonomy" id="332648"/>
    <lineage>
        <taxon>Eukaryota</taxon>
        <taxon>Fungi</taxon>
        <taxon>Dikarya</taxon>
        <taxon>Ascomycota</taxon>
        <taxon>Pezizomycotina</taxon>
        <taxon>Leotiomycetes</taxon>
        <taxon>Helotiales</taxon>
        <taxon>Sclerotiniaceae</taxon>
        <taxon>Botrytis</taxon>
    </lineage>
</organism>
<dbReference type="PANTHER" id="PTHR15004">
    <property type="entry name" value="GLUTAMYL-TRNA(GLN) AMIDOTRANSFERASE SUBUNIT C, MITOCHONDRIAL"/>
    <property type="match status" value="1"/>
</dbReference>
<name>A0A384JT09_BOTFB</name>
<feature type="region of interest" description="Disordered" evidence="1">
    <location>
        <begin position="61"/>
        <end position="90"/>
    </location>
</feature>
<dbReference type="KEGG" id="bfu:BCIN_09g04290"/>
<dbReference type="PANTHER" id="PTHR15004:SF0">
    <property type="entry name" value="GLUTAMYL-TRNA(GLN) AMIDOTRANSFERASE SUBUNIT C, MITOCHONDRIAL"/>
    <property type="match status" value="1"/>
</dbReference>
<dbReference type="InterPro" id="IPR049545">
    <property type="entry name" value="Gta3_dom"/>
</dbReference>
<keyword evidence="4" id="KW-1185">Reference proteome</keyword>
<dbReference type="RefSeq" id="XP_001549432.2">
    <property type="nucleotide sequence ID" value="XM_001549382.2"/>
</dbReference>
<reference evidence="3 4" key="1">
    <citation type="journal article" date="2011" name="PLoS Genet.">
        <title>Genomic analysis of the necrotrophic fungal pathogens Sclerotinia sclerotiorum and Botrytis cinerea.</title>
        <authorList>
            <person name="Amselem J."/>
            <person name="Cuomo C.A."/>
            <person name="van Kan J.A."/>
            <person name="Viaud M."/>
            <person name="Benito E.P."/>
            <person name="Couloux A."/>
            <person name="Coutinho P.M."/>
            <person name="de Vries R.P."/>
            <person name="Dyer P.S."/>
            <person name="Fillinger S."/>
            <person name="Fournier E."/>
            <person name="Gout L."/>
            <person name="Hahn M."/>
            <person name="Kohn L."/>
            <person name="Lapalu N."/>
            <person name="Plummer K.M."/>
            <person name="Pradier J.M."/>
            <person name="Quevillon E."/>
            <person name="Sharon A."/>
            <person name="Simon A."/>
            <person name="ten Have A."/>
            <person name="Tudzynski B."/>
            <person name="Tudzynski P."/>
            <person name="Wincker P."/>
            <person name="Andrew M."/>
            <person name="Anthouard V."/>
            <person name="Beever R.E."/>
            <person name="Beffa R."/>
            <person name="Benoit I."/>
            <person name="Bouzid O."/>
            <person name="Brault B."/>
            <person name="Chen Z."/>
            <person name="Choquer M."/>
            <person name="Collemare J."/>
            <person name="Cotton P."/>
            <person name="Danchin E.G."/>
            <person name="Da Silva C."/>
            <person name="Gautier A."/>
            <person name="Giraud C."/>
            <person name="Giraud T."/>
            <person name="Gonzalez C."/>
            <person name="Grossetete S."/>
            <person name="Guldener U."/>
            <person name="Henrissat B."/>
            <person name="Howlett B.J."/>
            <person name="Kodira C."/>
            <person name="Kretschmer M."/>
            <person name="Lappartient A."/>
            <person name="Leroch M."/>
            <person name="Levis C."/>
            <person name="Mauceli E."/>
            <person name="Neuveglise C."/>
            <person name="Oeser B."/>
            <person name="Pearson M."/>
            <person name="Poulain J."/>
            <person name="Poussereau N."/>
            <person name="Quesneville H."/>
            <person name="Rascle C."/>
            <person name="Schumacher J."/>
            <person name="Segurens B."/>
            <person name="Sexton A."/>
            <person name="Silva E."/>
            <person name="Sirven C."/>
            <person name="Soanes D.M."/>
            <person name="Talbot N.J."/>
            <person name="Templeton M."/>
            <person name="Yandava C."/>
            <person name="Yarden O."/>
            <person name="Zeng Q."/>
            <person name="Rollins J.A."/>
            <person name="Lebrun M.H."/>
            <person name="Dickman M."/>
        </authorList>
    </citation>
    <scope>NUCLEOTIDE SEQUENCE [LARGE SCALE GENOMIC DNA]</scope>
    <source>
        <strain evidence="3 4">B05.10</strain>
    </source>
</reference>
<evidence type="ECO:0000259" key="2">
    <source>
        <dbReference type="Pfam" id="PF20978"/>
    </source>
</evidence>
<dbReference type="GO" id="GO:0006450">
    <property type="term" value="P:regulation of translational fidelity"/>
    <property type="evidence" value="ECO:0007669"/>
    <property type="project" value="InterPro"/>
</dbReference>
<dbReference type="GO" id="GO:0005739">
    <property type="term" value="C:mitochondrion"/>
    <property type="evidence" value="ECO:0007669"/>
    <property type="project" value="TreeGrafter"/>
</dbReference>